<dbReference type="InterPro" id="IPR011990">
    <property type="entry name" value="TPR-like_helical_dom_sf"/>
</dbReference>
<protein>
    <recommendedName>
        <fullName evidence="4">Tetratricopeptide repeat protein</fullName>
    </recommendedName>
</protein>
<organism evidence="2 3">
    <name type="scientific">Qipengyuania soli</name>
    <dbReference type="NCBI Taxonomy" id="2782568"/>
    <lineage>
        <taxon>Bacteria</taxon>
        <taxon>Pseudomonadati</taxon>
        <taxon>Pseudomonadota</taxon>
        <taxon>Alphaproteobacteria</taxon>
        <taxon>Sphingomonadales</taxon>
        <taxon>Erythrobacteraceae</taxon>
        <taxon>Qipengyuania</taxon>
    </lineage>
</organism>
<dbReference type="Proteomes" id="UP000594459">
    <property type="component" value="Chromosome"/>
</dbReference>
<sequence>MIFSSLVRKTGSSSAFALAIALTAGLGVSAVALETPAYAAKEKKEKPAKSNYSKGFITAYKPVADQFNSAAPDYAAIKAAIPAVVAATETEDDRHAVGGLLVNLGQKTNDMALARQGLELMLGSGKVAPEQVGVYNFQAGQLAYQQKDYPAARRFLQAAIDAGYADNDPEIFVAESYFGENKTAEGLAYLTGVVDARRAAGKPINEAWIKRGLAMAYNNSLVSEAQKYAKLYVSEFPGEASWGDAVAIMLNTGGYQNPEILDLLRLGRRTSSLREGRTYLEYLDAADYRRLPAEVVTVIDEGIAKGKLRKDDAYVADTRRQAAERVAVDQKDMPSLMKSARASGATLNSVMAAGDALLSMGRGAEAEEFYTKALGQAGVNTPLVLTRLGIAQVDQGKYAEAQATFNKVEGARQAIASLWAVYAAQEAGSM</sequence>
<dbReference type="AlphaFoldDB" id="A0A7S8F6I2"/>
<reference evidence="2 3" key="1">
    <citation type="submission" date="2020-11" db="EMBL/GenBank/DDBJ databases">
        <title>The genome sequence of Erythrobacter sp. 6D36.</title>
        <authorList>
            <person name="Liu Y."/>
        </authorList>
    </citation>
    <scope>NUCLEOTIDE SEQUENCE [LARGE SCALE GENOMIC DNA]</scope>
    <source>
        <strain evidence="2 3">6D36</strain>
    </source>
</reference>
<keyword evidence="3" id="KW-1185">Reference proteome</keyword>
<name>A0A7S8F6I2_9SPHN</name>
<accession>A0A7S8F6I2</accession>
<dbReference type="RefSeq" id="WP_200983838.1">
    <property type="nucleotide sequence ID" value="NZ_CP064654.1"/>
</dbReference>
<dbReference type="Gene3D" id="1.25.40.10">
    <property type="entry name" value="Tetratricopeptide repeat domain"/>
    <property type="match status" value="1"/>
</dbReference>
<dbReference type="KEGG" id="qso:IRL76_05800"/>
<dbReference type="EMBL" id="CP064654">
    <property type="protein sequence ID" value="QPD00044.1"/>
    <property type="molecule type" value="Genomic_DNA"/>
</dbReference>
<evidence type="ECO:0008006" key="4">
    <source>
        <dbReference type="Google" id="ProtNLM"/>
    </source>
</evidence>
<evidence type="ECO:0000256" key="1">
    <source>
        <dbReference type="SAM" id="SignalP"/>
    </source>
</evidence>
<evidence type="ECO:0000313" key="2">
    <source>
        <dbReference type="EMBL" id="QPD00044.1"/>
    </source>
</evidence>
<evidence type="ECO:0000313" key="3">
    <source>
        <dbReference type="Proteomes" id="UP000594459"/>
    </source>
</evidence>
<keyword evidence="1" id="KW-0732">Signal</keyword>
<gene>
    <name evidence="2" type="ORF">IRL76_05800</name>
</gene>
<feature type="signal peptide" evidence="1">
    <location>
        <begin position="1"/>
        <end position="32"/>
    </location>
</feature>
<feature type="chain" id="PRO_5032846238" description="Tetratricopeptide repeat protein" evidence="1">
    <location>
        <begin position="33"/>
        <end position="430"/>
    </location>
</feature>
<dbReference type="SUPFAM" id="SSF48452">
    <property type="entry name" value="TPR-like"/>
    <property type="match status" value="1"/>
</dbReference>
<proteinExistence type="predicted"/>